<dbReference type="PANTHER" id="PTHR45339:SF1">
    <property type="entry name" value="HYBRID SIGNAL TRANSDUCTION HISTIDINE KINASE J"/>
    <property type="match status" value="1"/>
</dbReference>
<dbReference type="InterPro" id="IPR001789">
    <property type="entry name" value="Sig_transdc_resp-reg_receiver"/>
</dbReference>
<dbReference type="Proteomes" id="UP001595476">
    <property type="component" value="Unassembled WGS sequence"/>
</dbReference>
<dbReference type="RefSeq" id="WP_386721853.1">
    <property type="nucleotide sequence ID" value="NZ_JBHRSZ010000005.1"/>
</dbReference>
<dbReference type="InterPro" id="IPR011006">
    <property type="entry name" value="CheY-like_superfamily"/>
</dbReference>
<dbReference type="InterPro" id="IPR005467">
    <property type="entry name" value="His_kinase_dom"/>
</dbReference>
<reference evidence="9" key="1">
    <citation type="journal article" date="2019" name="Int. J. Syst. Evol. Microbiol.">
        <title>The Global Catalogue of Microorganisms (GCM) 10K type strain sequencing project: providing services to taxonomists for standard genome sequencing and annotation.</title>
        <authorList>
            <consortium name="The Broad Institute Genomics Platform"/>
            <consortium name="The Broad Institute Genome Sequencing Center for Infectious Disease"/>
            <person name="Wu L."/>
            <person name="Ma J."/>
        </authorList>
    </citation>
    <scope>NUCLEOTIDE SEQUENCE [LARGE SCALE GENOMIC DNA]</scope>
    <source>
        <strain evidence="9">KCTC 52438</strain>
    </source>
</reference>
<accession>A0ABV7HDV5</accession>
<sequence>MISNVLTIEGSTTQRAVLERLFSSVGMNAVLLDNSDQLDAALSETSFDFICLAMQLPGPRDGLAVCRYIREQPGYQYTPIVLLTTEGAAATQSDAFSAGITDIFNRHELVELGAYLTRHLERLRPVEGCVLYVEDSKSQQLPMIKFLNDAGLSVDAYETGEAAWYAFQNRHYDLILTDVVLAGDISGLQLVHKIRRIGGEKGDVPIIAITGFDDSARRIELLQRGVNDYVSKPVLPMEVIVRVRTLLRNSQLIAQLKDQNEKIEQQSKNQLAFLASISHDVRTPLNGILGILDLIQSDPLSERHQELLAIAMQSGDHLVSIIDDVLDLSRAEIEEFHVDFRPMMIKKIADNVIQNIKQQADKKNIRLTLSYSDNMPDLMLGDNKRFYQILMNLIGNAVKFTEQGGVEVMLDYLPPEGETQEGVLQGSVRDTGRGIPQVQCDTIFNKFHQVDAVARSKGGSGLGLAIVRTIVETWGGTLGVESKLGEGSRFWFHLPIEALPDNEESKVTQSVQPQVFQGDELRVLMVEDNNVNQLVTGSMLDKMSVPYRVAENGQEALTMLDAEEYNLVIMDCLMPIMDGYEAAASIRHSKKAYENIYIIALTASAMLDEERKCYRMGMNDFVAKPLLFDTLVRALNKAYSVIYTSDKKLVHF</sequence>
<comment type="caution">
    <text evidence="5">Lacks conserved residue(s) required for the propagation of feature annotation.</text>
</comment>
<keyword evidence="4" id="KW-0902">Two-component regulatory system</keyword>
<dbReference type="EC" id="2.7.13.3" evidence="2"/>
<dbReference type="SMART" id="SM00387">
    <property type="entry name" value="HATPase_c"/>
    <property type="match status" value="1"/>
</dbReference>
<dbReference type="CDD" id="cd16922">
    <property type="entry name" value="HATPase_EvgS-ArcB-TorS-like"/>
    <property type="match status" value="1"/>
</dbReference>
<dbReference type="SUPFAM" id="SSF47384">
    <property type="entry name" value="Homodimeric domain of signal transducing histidine kinase"/>
    <property type="match status" value="1"/>
</dbReference>
<dbReference type="Gene3D" id="1.10.287.130">
    <property type="match status" value="1"/>
</dbReference>
<proteinExistence type="predicted"/>
<feature type="modified residue" description="4-aspartylphosphate" evidence="5">
    <location>
        <position position="571"/>
    </location>
</feature>
<dbReference type="EMBL" id="JBHRSZ010000005">
    <property type="protein sequence ID" value="MFC3152074.1"/>
    <property type="molecule type" value="Genomic_DNA"/>
</dbReference>
<dbReference type="SUPFAM" id="SSF55874">
    <property type="entry name" value="ATPase domain of HSP90 chaperone/DNA topoisomerase II/histidine kinase"/>
    <property type="match status" value="1"/>
</dbReference>
<dbReference type="Pfam" id="PF00512">
    <property type="entry name" value="HisKA"/>
    <property type="match status" value="1"/>
</dbReference>
<dbReference type="Gene3D" id="3.30.565.10">
    <property type="entry name" value="Histidine kinase-like ATPase, C-terminal domain"/>
    <property type="match status" value="1"/>
</dbReference>
<comment type="catalytic activity">
    <reaction evidence="1">
        <text>ATP + protein L-histidine = ADP + protein N-phospho-L-histidine.</text>
        <dbReference type="EC" id="2.7.13.3"/>
    </reaction>
</comment>
<dbReference type="InterPro" id="IPR003661">
    <property type="entry name" value="HisK_dim/P_dom"/>
</dbReference>
<evidence type="ECO:0000256" key="5">
    <source>
        <dbReference type="PROSITE-ProRule" id="PRU00169"/>
    </source>
</evidence>
<evidence type="ECO:0000313" key="9">
    <source>
        <dbReference type="Proteomes" id="UP001595476"/>
    </source>
</evidence>
<dbReference type="PROSITE" id="PS50110">
    <property type="entry name" value="RESPONSE_REGULATORY"/>
    <property type="match status" value="3"/>
</dbReference>
<dbReference type="Pfam" id="PF02518">
    <property type="entry name" value="HATPase_c"/>
    <property type="match status" value="1"/>
</dbReference>
<dbReference type="CDD" id="cd17546">
    <property type="entry name" value="REC_hyHK_CKI1_RcsC-like"/>
    <property type="match status" value="1"/>
</dbReference>
<keyword evidence="3 5" id="KW-0597">Phosphoprotein</keyword>
<keyword evidence="9" id="KW-1185">Reference proteome</keyword>
<dbReference type="Gene3D" id="3.40.50.2300">
    <property type="match status" value="3"/>
</dbReference>
<evidence type="ECO:0000259" key="6">
    <source>
        <dbReference type="PROSITE" id="PS50109"/>
    </source>
</evidence>
<dbReference type="SMART" id="SM00448">
    <property type="entry name" value="REC"/>
    <property type="match status" value="3"/>
</dbReference>
<feature type="domain" description="Histidine kinase" evidence="6">
    <location>
        <begin position="276"/>
        <end position="498"/>
    </location>
</feature>
<dbReference type="InterPro" id="IPR036890">
    <property type="entry name" value="HATPase_C_sf"/>
</dbReference>
<dbReference type="SMART" id="SM00388">
    <property type="entry name" value="HisKA"/>
    <property type="match status" value="1"/>
</dbReference>
<evidence type="ECO:0000256" key="1">
    <source>
        <dbReference type="ARBA" id="ARBA00000085"/>
    </source>
</evidence>
<gene>
    <name evidence="8" type="ORF">ACFOEK_13610</name>
</gene>
<dbReference type="InterPro" id="IPR004358">
    <property type="entry name" value="Sig_transdc_His_kin-like_C"/>
</dbReference>
<dbReference type="Pfam" id="PF00072">
    <property type="entry name" value="Response_reg"/>
    <property type="match status" value="3"/>
</dbReference>
<protein>
    <recommendedName>
        <fullName evidence="2">histidine kinase</fullName>
        <ecNumber evidence="2">2.7.13.3</ecNumber>
    </recommendedName>
</protein>
<feature type="domain" description="Response regulatory" evidence="7">
    <location>
        <begin position="522"/>
        <end position="639"/>
    </location>
</feature>
<feature type="domain" description="Response regulatory" evidence="7">
    <location>
        <begin position="4"/>
        <end position="121"/>
    </location>
</feature>
<evidence type="ECO:0000256" key="3">
    <source>
        <dbReference type="ARBA" id="ARBA00022553"/>
    </source>
</evidence>
<dbReference type="InterPro" id="IPR036097">
    <property type="entry name" value="HisK_dim/P_sf"/>
</dbReference>
<evidence type="ECO:0000313" key="8">
    <source>
        <dbReference type="EMBL" id="MFC3152074.1"/>
    </source>
</evidence>
<evidence type="ECO:0000256" key="4">
    <source>
        <dbReference type="ARBA" id="ARBA00023012"/>
    </source>
</evidence>
<evidence type="ECO:0000256" key="2">
    <source>
        <dbReference type="ARBA" id="ARBA00012438"/>
    </source>
</evidence>
<dbReference type="CDD" id="cd00156">
    <property type="entry name" value="REC"/>
    <property type="match status" value="2"/>
</dbReference>
<feature type="modified residue" description="4-aspartylphosphate" evidence="5">
    <location>
        <position position="178"/>
    </location>
</feature>
<feature type="domain" description="Response regulatory" evidence="7">
    <location>
        <begin position="129"/>
        <end position="247"/>
    </location>
</feature>
<dbReference type="CDD" id="cd00082">
    <property type="entry name" value="HisKA"/>
    <property type="match status" value="1"/>
</dbReference>
<dbReference type="PROSITE" id="PS50109">
    <property type="entry name" value="HIS_KIN"/>
    <property type="match status" value="1"/>
</dbReference>
<comment type="caution">
    <text evidence="8">The sequence shown here is derived from an EMBL/GenBank/DDBJ whole genome shotgun (WGS) entry which is preliminary data.</text>
</comment>
<dbReference type="InterPro" id="IPR003594">
    <property type="entry name" value="HATPase_dom"/>
</dbReference>
<dbReference type="PANTHER" id="PTHR45339">
    <property type="entry name" value="HYBRID SIGNAL TRANSDUCTION HISTIDINE KINASE J"/>
    <property type="match status" value="1"/>
</dbReference>
<dbReference type="SUPFAM" id="SSF52172">
    <property type="entry name" value="CheY-like"/>
    <property type="match status" value="3"/>
</dbReference>
<organism evidence="8 9">
    <name type="scientific">Litoribrevibacter euphylliae</name>
    <dbReference type="NCBI Taxonomy" id="1834034"/>
    <lineage>
        <taxon>Bacteria</taxon>
        <taxon>Pseudomonadati</taxon>
        <taxon>Pseudomonadota</taxon>
        <taxon>Gammaproteobacteria</taxon>
        <taxon>Oceanospirillales</taxon>
        <taxon>Oceanospirillaceae</taxon>
        <taxon>Litoribrevibacter</taxon>
    </lineage>
</organism>
<evidence type="ECO:0000259" key="7">
    <source>
        <dbReference type="PROSITE" id="PS50110"/>
    </source>
</evidence>
<name>A0ABV7HDV5_9GAMM</name>
<dbReference type="PRINTS" id="PR00344">
    <property type="entry name" value="BCTRLSENSOR"/>
</dbReference>